<dbReference type="GeneID" id="28967027"/>
<evidence type="ECO:0000256" key="3">
    <source>
        <dbReference type="ARBA" id="ARBA00023002"/>
    </source>
</evidence>
<dbReference type="Gene3D" id="2.60.120.330">
    <property type="entry name" value="B-lactam Antibiotic, Isopenicillin N Synthase, Chain"/>
    <property type="match status" value="1"/>
</dbReference>
<keyword evidence="3 5" id="KW-0560">Oxidoreductase</keyword>
<feature type="domain" description="Fe2OG dioxygenase" evidence="7">
    <location>
        <begin position="204"/>
        <end position="308"/>
    </location>
</feature>
<proteinExistence type="inferred from homology"/>
<dbReference type="PANTHER" id="PTHR10209:SF172">
    <property type="entry name" value="FE2OG DIOXYGENASE DOMAIN-CONTAINING PROTEIN"/>
    <property type="match status" value="1"/>
</dbReference>
<dbReference type="PANTHER" id="PTHR10209">
    <property type="entry name" value="OXIDOREDUCTASE, 2OG-FE II OXYGENASE FAMILY PROTEIN"/>
    <property type="match status" value="1"/>
</dbReference>
<accession>A0A1A6A6D2</accession>
<evidence type="ECO:0000256" key="5">
    <source>
        <dbReference type="RuleBase" id="RU003682"/>
    </source>
</evidence>
<gene>
    <name evidence="8" type="ORF">I303_03328</name>
    <name evidence="9" type="ORF">I303_103305</name>
</gene>
<evidence type="ECO:0000259" key="7">
    <source>
        <dbReference type="PROSITE" id="PS51471"/>
    </source>
</evidence>
<dbReference type="EMBL" id="KI894030">
    <property type="protein sequence ID" value="OBR85617.1"/>
    <property type="molecule type" value="Genomic_DNA"/>
</dbReference>
<evidence type="ECO:0000256" key="1">
    <source>
        <dbReference type="ARBA" id="ARBA00008056"/>
    </source>
</evidence>
<dbReference type="InterPro" id="IPR005123">
    <property type="entry name" value="Oxoglu/Fe-dep_dioxygenase_dom"/>
</dbReference>
<dbReference type="Pfam" id="PF14226">
    <property type="entry name" value="DIOX_N"/>
    <property type="match status" value="1"/>
</dbReference>
<dbReference type="Proteomes" id="UP000078595">
    <property type="component" value="Chromosome 4"/>
</dbReference>
<keyword evidence="10" id="KW-1185">Reference proteome</keyword>
<evidence type="ECO:0000256" key="6">
    <source>
        <dbReference type="SAM" id="MobiDB-lite"/>
    </source>
</evidence>
<reference evidence="9" key="3">
    <citation type="submission" date="2024-02" db="EMBL/GenBank/DDBJ databases">
        <title>Comparative genomics of Cryptococcus and Kwoniella reveals pathogenesis evolution and contrasting modes of karyotype evolution via chromosome fusion or intercentromeric recombination.</title>
        <authorList>
            <person name="Coelho M.A."/>
            <person name="David-Palma M."/>
            <person name="Shea T."/>
            <person name="Bowers K."/>
            <person name="McGinley-Smith S."/>
            <person name="Mohammad A.W."/>
            <person name="Gnirke A."/>
            <person name="Yurkov A.M."/>
            <person name="Nowrousian M."/>
            <person name="Sun S."/>
            <person name="Cuomo C.A."/>
            <person name="Heitman J."/>
        </authorList>
    </citation>
    <scope>NUCLEOTIDE SEQUENCE</scope>
    <source>
        <strain evidence="9">CBS 10117</strain>
    </source>
</reference>
<keyword evidence="4 5" id="KW-0408">Iron</keyword>
<dbReference type="GO" id="GO:0046872">
    <property type="term" value="F:metal ion binding"/>
    <property type="evidence" value="ECO:0007669"/>
    <property type="project" value="UniProtKB-KW"/>
</dbReference>
<sequence>MAAPFNPPTNFSEKPEVPQWQPPPAPTEDLDYAKLRSIDLSLLDSPDPKVRDQLVETAKIAIRDDGFLYLVNYGINLEQLHRQFSIAQYLHRNISEEDKERLHWDPQGGLYAGYKPPFGWRTIKGKYDGITQFNFYEEEYKSLDKVPKCVHPFMDEIVAFTEYLTQSVNKRLLRLLSLVLEMPEDYLWDNVESKGPTPINEGYLRHALFHPFKNEEKGMGEGLRMFGHTDFGTTTLLFSIPVTCLQLWGRDGIWRYVKYSPGALVVNIGDTLELVSGGHFRATRHRVHNPPASQETYERLSIVCFNGSKGDLRMQPCWDSPLIKREGCFESQGAYKEFKVLQDKGIPIPTNKEWREISIINTRHPTDEPEKILKEVEVSGVKYIEVINQGVRVLQPL</sequence>
<dbReference type="GO" id="GO:0016491">
    <property type="term" value="F:oxidoreductase activity"/>
    <property type="evidence" value="ECO:0007669"/>
    <property type="project" value="UniProtKB-KW"/>
</dbReference>
<dbReference type="InterPro" id="IPR027443">
    <property type="entry name" value="IPNS-like_sf"/>
</dbReference>
<dbReference type="SUPFAM" id="SSF51197">
    <property type="entry name" value="Clavaminate synthase-like"/>
    <property type="match status" value="1"/>
</dbReference>
<evidence type="ECO:0000256" key="4">
    <source>
        <dbReference type="ARBA" id="ARBA00023004"/>
    </source>
</evidence>
<dbReference type="PRINTS" id="PR00682">
    <property type="entry name" value="IPNSYNTHASE"/>
</dbReference>
<evidence type="ECO:0000256" key="2">
    <source>
        <dbReference type="ARBA" id="ARBA00022723"/>
    </source>
</evidence>
<organism evidence="8">
    <name type="scientific">Kwoniella dejecticola CBS 10117</name>
    <dbReference type="NCBI Taxonomy" id="1296121"/>
    <lineage>
        <taxon>Eukaryota</taxon>
        <taxon>Fungi</taxon>
        <taxon>Dikarya</taxon>
        <taxon>Basidiomycota</taxon>
        <taxon>Agaricomycotina</taxon>
        <taxon>Tremellomycetes</taxon>
        <taxon>Tremellales</taxon>
        <taxon>Cryptococcaceae</taxon>
        <taxon>Kwoniella</taxon>
    </lineage>
</organism>
<feature type="region of interest" description="Disordered" evidence="6">
    <location>
        <begin position="1"/>
        <end position="28"/>
    </location>
</feature>
<reference evidence="9" key="2">
    <citation type="submission" date="2013-07" db="EMBL/GenBank/DDBJ databases">
        <authorList>
            <consortium name="The Broad Institute Genome Sequencing Platform"/>
            <person name="Cuomo C."/>
            <person name="Litvintseva A."/>
            <person name="Chen Y."/>
            <person name="Heitman J."/>
            <person name="Sun S."/>
            <person name="Springer D."/>
            <person name="Dromer F."/>
            <person name="Young S.K."/>
            <person name="Zeng Q."/>
            <person name="Gargeya S."/>
            <person name="Fitzgerald M."/>
            <person name="Abouelleil A."/>
            <person name="Alvarado L."/>
            <person name="Berlin A.M."/>
            <person name="Chapman S.B."/>
            <person name="Dewar J."/>
            <person name="Goldberg J."/>
            <person name="Griggs A."/>
            <person name="Gujja S."/>
            <person name="Hansen M."/>
            <person name="Howarth C."/>
            <person name="Imamovic A."/>
            <person name="Larimer J."/>
            <person name="McCowan C."/>
            <person name="Murphy C."/>
            <person name="Pearson M."/>
            <person name="Priest M."/>
            <person name="Roberts A."/>
            <person name="Saif S."/>
            <person name="Shea T."/>
            <person name="Sykes S."/>
            <person name="Wortman J."/>
            <person name="Nusbaum C."/>
            <person name="Birren B."/>
        </authorList>
    </citation>
    <scope>NUCLEOTIDE SEQUENCE</scope>
    <source>
        <strain evidence="9">CBS 10117</strain>
    </source>
</reference>
<evidence type="ECO:0000313" key="10">
    <source>
        <dbReference type="Proteomes" id="UP000078595"/>
    </source>
</evidence>
<dbReference type="VEuPathDB" id="FungiDB:I303_03328"/>
<dbReference type="EMBL" id="CP144533">
    <property type="protein sequence ID" value="WWC60729.1"/>
    <property type="molecule type" value="Genomic_DNA"/>
</dbReference>
<evidence type="ECO:0000313" key="8">
    <source>
        <dbReference type="EMBL" id="OBR85617.1"/>
    </source>
</evidence>
<dbReference type="OrthoDB" id="406156at2759"/>
<comment type="similarity">
    <text evidence="1 5">Belongs to the iron/ascorbate-dependent oxidoreductase family.</text>
</comment>
<reference evidence="8" key="1">
    <citation type="submission" date="2013-07" db="EMBL/GenBank/DDBJ databases">
        <title>The Genome Sequence of Cryptococcus dejecticola CBS10117.</title>
        <authorList>
            <consortium name="The Broad Institute Genome Sequencing Platform"/>
            <person name="Cuomo C."/>
            <person name="Litvintseva A."/>
            <person name="Chen Y."/>
            <person name="Heitman J."/>
            <person name="Sun S."/>
            <person name="Springer D."/>
            <person name="Dromer F."/>
            <person name="Young S.K."/>
            <person name="Zeng Q."/>
            <person name="Gargeya S."/>
            <person name="Fitzgerald M."/>
            <person name="Abouelleil A."/>
            <person name="Alvarado L."/>
            <person name="Berlin A.M."/>
            <person name="Chapman S.B."/>
            <person name="Dewar J."/>
            <person name="Goldberg J."/>
            <person name="Griggs A."/>
            <person name="Gujja S."/>
            <person name="Hansen M."/>
            <person name="Howarth C."/>
            <person name="Imamovic A."/>
            <person name="Larimer J."/>
            <person name="McCowan C."/>
            <person name="Murphy C."/>
            <person name="Pearson M."/>
            <person name="Priest M."/>
            <person name="Roberts A."/>
            <person name="Saif S."/>
            <person name="Shea T."/>
            <person name="Sykes S."/>
            <person name="Wortman J."/>
            <person name="Nusbaum C."/>
            <person name="Birren B."/>
        </authorList>
    </citation>
    <scope>NUCLEOTIDE SEQUENCE [LARGE SCALE GENOMIC DNA]</scope>
    <source>
        <strain evidence="8">CBS 10117</strain>
    </source>
</reference>
<dbReference type="RefSeq" id="XP_018263459.1">
    <property type="nucleotide sequence ID" value="XM_018406651.1"/>
</dbReference>
<dbReference type="AlphaFoldDB" id="A0A1A6A6D2"/>
<protein>
    <recommendedName>
        <fullName evidence="7">Fe2OG dioxygenase domain-containing protein</fullName>
    </recommendedName>
</protein>
<dbReference type="InterPro" id="IPR044861">
    <property type="entry name" value="IPNS-like_FE2OG_OXY"/>
</dbReference>
<dbReference type="PROSITE" id="PS51471">
    <property type="entry name" value="FE2OG_OXY"/>
    <property type="match status" value="1"/>
</dbReference>
<dbReference type="Pfam" id="PF03171">
    <property type="entry name" value="2OG-FeII_Oxy"/>
    <property type="match status" value="1"/>
</dbReference>
<dbReference type="InterPro" id="IPR026992">
    <property type="entry name" value="DIOX_N"/>
</dbReference>
<dbReference type="KEGG" id="kdj:28967027"/>
<name>A0A1A6A6D2_9TREE</name>
<evidence type="ECO:0000313" key="9">
    <source>
        <dbReference type="EMBL" id="WWC60729.1"/>
    </source>
</evidence>
<keyword evidence="2 5" id="KW-0479">Metal-binding</keyword>